<evidence type="ECO:0000256" key="3">
    <source>
        <dbReference type="ARBA" id="ARBA00022989"/>
    </source>
</evidence>
<dbReference type="PANTHER" id="PTHR35814:SF1">
    <property type="entry name" value="GLUTATHIONE S-TRANSFERASE-RELATED"/>
    <property type="match status" value="1"/>
</dbReference>
<dbReference type="SUPFAM" id="SSF161084">
    <property type="entry name" value="MAPEG domain-like"/>
    <property type="match status" value="1"/>
</dbReference>
<keyword evidence="4 5" id="KW-0472">Membrane</keyword>
<feature type="transmembrane region" description="Helical" evidence="5">
    <location>
        <begin position="106"/>
        <end position="129"/>
    </location>
</feature>
<dbReference type="Pfam" id="PF01124">
    <property type="entry name" value="MAPEG"/>
    <property type="match status" value="1"/>
</dbReference>
<dbReference type="Proteomes" id="UP000838672">
    <property type="component" value="Unassembled WGS sequence"/>
</dbReference>
<evidence type="ECO:0000256" key="2">
    <source>
        <dbReference type="ARBA" id="ARBA00022692"/>
    </source>
</evidence>
<dbReference type="Gene3D" id="1.20.120.550">
    <property type="entry name" value="Membrane associated eicosanoid/glutathione metabolism-like domain"/>
    <property type="match status" value="1"/>
</dbReference>
<name>A0ABM8ZU27_9VIBR</name>
<evidence type="ECO:0000256" key="1">
    <source>
        <dbReference type="ARBA" id="ARBA00004370"/>
    </source>
</evidence>
<dbReference type="EMBL" id="CAKLDI010000001">
    <property type="protein sequence ID" value="CAH0533818.1"/>
    <property type="molecule type" value="Genomic_DNA"/>
</dbReference>
<organism evidence="6 7">
    <name type="scientific">Vibrio stylophorae</name>
    <dbReference type="NCBI Taxonomy" id="659351"/>
    <lineage>
        <taxon>Bacteria</taxon>
        <taxon>Pseudomonadati</taxon>
        <taxon>Pseudomonadota</taxon>
        <taxon>Gammaproteobacteria</taxon>
        <taxon>Vibrionales</taxon>
        <taxon>Vibrionaceae</taxon>
        <taxon>Vibrio</taxon>
    </lineage>
</organism>
<proteinExistence type="predicted"/>
<dbReference type="InterPro" id="IPR023352">
    <property type="entry name" value="MAPEG-like_dom_sf"/>
</dbReference>
<keyword evidence="2 5" id="KW-0812">Transmembrane</keyword>
<sequence length="131" mass="14834">MVMPFYIAVFSLFLLLLSAQVIRCRRRAKIAVGHGDDVLLQRAIRAQANFTEYVPLSLLLLLCLEIQLGLAMSAVAIHCLAFVLLLSRILHAWGIRQVNEPLRFRFIGMVGTFSVILVSAVWLLVRYFMMA</sequence>
<comment type="subcellular location">
    <subcellularLocation>
        <location evidence="1">Membrane</location>
    </subcellularLocation>
</comment>
<comment type="caution">
    <text evidence="6">The sequence shown here is derived from an EMBL/GenBank/DDBJ whole genome shotgun (WGS) entry which is preliminary data.</text>
</comment>
<evidence type="ECO:0000256" key="4">
    <source>
        <dbReference type="ARBA" id="ARBA00023136"/>
    </source>
</evidence>
<evidence type="ECO:0000313" key="6">
    <source>
        <dbReference type="EMBL" id="CAH0533818.1"/>
    </source>
</evidence>
<reference evidence="6" key="1">
    <citation type="submission" date="2021-11" db="EMBL/GenBank/DDBJ databases">
        <authorList>
            <person name="Rodrigo-Torres L."/>
            <person name="Arahal R. D."/>
            <person name="Lucena T."/>
        </authorList>
    </citation>
    <scope>NUCLEOTIDE SEQUENCE</scope>
    <source>
        <strain evidence="6">CECT 7929</strain>
    </source>
</reference>
<accession>A0ABM8ZU27</accession>
<evidence type="ECO:0000256" key="5">
    <source>
        <dbReference type="SAM" id="Phobius"/>
    </source>
</evidence>
<dbReference type="PANTHER" id="PTHR35814">
    <property type="match status" value="1"/>
</dbReference>
<protein>
    <submittedName>
        <fullName evidence="6">Inner membrane protein YecN</fullName>
    </submittedName>
</protein>
<keyword evidence="3 5" id="KW-1133">Transmembrane helix</keyword>
<dbReference type="InterPro" id="IPR001129">
    <property type="entry name" value="Membr-assoc_MAPEG"/>
</dbReference>
<keyword evidence="7" id="KW-1185">Reference proteome</keyword>
<evidence type="ECO:0000313" key="7">
    <source>
        <dbReference type="Proteomes" id="UP000838672"/>
    </source>
</evidence>
<feature type="transmembrane region" description="Helical" evidence="5">
    <location>
        <begin position="58"/>
        <end position="86"/>
    </location>
</feature>
<gene>
    <name evidence="6" type="primary">yecN</name>
    <name evidence="6" type="ORF">VST7929_01693</name>
</gene>